<organism evidence="4 5">
    <name type="scientific">Adhaeribacter terrigena</name>
    <dbReference type="NCBI Taxonomy" id="2793070"/>
    <lineage>
        <taxon>Bacteria</taxon>
        <taxon>Pseudomonadati</taxon>
        <taxon>Bacteroidota</taxon>
        <taxon>Cytophagia</taxon>
        <taxon>Cytophagales</taxon>
        <taxon>Hymenobacteraceae</taxon>
        <taxon>Adhaeribacter</taxon>
    </lineage>
</organism>
<evidence type="ECO:0000313" key="5">
    <source>
        <dbReference type="Proteomes" id="UP000644147"/>
    </source>
</evidence>
<feature type="domain" description="Secretion system C-terminal sorting" evidence="2">
    <location>
        <begin position="828"/>
        <end position="903"/>
    </location>
</feature>
<dbReference type="Gene3D" id="2.130.10.80">
    <property type="entry name" value="Galactose oxidase/kelch, beta-propeller"/>
    <property type="match status" value="1"/>
</dbReference>
<evidence type="ECO:0000259" key="3">
    <source>
        <dbReference type="Pfam" id="PF24595"/>
    </source>
</evidence>
<feature type="chain" id="PRO_5045794312" evidence="1">
    <location>
        <begin position="21"/>
        <end position="904"/>
    </location>
</feature>
<dbReference type="InterPro" id="IPR055353">
    <property type="entry name" value="DUF7619"/>
</dbReference>
<evidence type="ECO:0000313" key="4">
    <source>
        <dbReference type="EMBL" id="MBK0403378.1"/>
    </source>
</evidence>
<dbReference type="PANTHER" id="PTHR35580:SF1">
    <property type="entry name" value="PHYTASE-LIKE DOMAIN-CONTAINING PROTEIN"/>
    <property type="match status" value="1"/>
</dbReference>
<dbReference type="InterPro" id="IPR037293">
    <property type="entry name" value="Gal_Oxidase_central_sf"/>
</dbReference>
<dbReference type="EMBL" id="JAEHFX010000004">
    <property type="protein sequence ID" value="MBK0403378.1"/>
    <property type="molecule type" value="Genomic_DNA"/>
</dbReference>
<comment type="caution">
    <text evidence="4">The sequence shown here is derived from an EMBL/GenBank/DDBJ whole genome shotgun (WGS) entry which is preliminary data.</text>
</comment>
<evidence type="ECO:0000259" key="2">
    <source>
        <dbReference type="Pfam" id="PF18962"/>
    </source>
</evidence>
<dbReference type="Pfam" id="PF18962">
    <property type="entry name" value="Por_Secre_tail"/>
    <property type="match status" value="1"/>
</dbReference>
<dbReference type="SUPFAM" id="SSF101898">
    <property type="entry name" value="NHL repeat"/>
    <property type="match status" value="1"/>
</dbReference>
<feature type="domain" description="DUF7619" evidence="3">
    <location>
        <begin position="675"/>
        <end position="808"/>
    </location>
</feature>
<dbReference type="RefSeq" id="WP_200506125.1">
    <property type="nucleotide sequence ID" value="NZ_JAEHFX010000004.1"/>
</dbReference>
<protein>
    <submittedName>
        <fullName evidence="4">T9SS type A sorting domain-containing protein</fullName>
    </submittedName>
</protein>
<keyword evidence="5" id="KW-1185">Reference proteome</keyword>
<dbReference type="Proteomes" id="UP000644147">
    <property type="component" value="Unassembled WGS sequence"/>
</dbReference>
<feature type="signal peptide" evidence="1">
    <location>
        <begin position="1"/>
        <end position="20"/>
    </location>
</feature>
<dbReference type="InterPro" id="IPR052918">
    <property type="entry name" value="Motility_Chemotaxis_Reg"/>
</dbReference>
<dbReference type="InterPro" id="IPR026444">
    <property type="entry name" value="Secre_tail"/>
</dbReference>
<gene>
    <name evidence="4" type="ORF">I5M27_10300</name>
</gene>
<accession>A0ABS1C1V3</accession>
<dbReference type="Pfam" id="PF24595">
    <property type="entry name" value="DUF7619"/>
    <property type="match status" value="1"/>
</dbReference>
<reference evidence="4 5" key="1">
    <citation type="submission" date="2020-12" db="EMBL/GenBank/DDBJ databases">
        <title>Bacterial novel species Adhaeribacter sp. BT258 isolated from soil.</title>
        <authorList>
            <person name="Jung H.-Y."/>
        </authorList>
    </citation>
    <scope>NUCLEOTIDE SEQUENCE [LARGE SCALE GENOMIC DNA]</scope>
    <source>
        <strain evidence="4 5">BT258</strain>
    </source>
</reference>
<keyword evidence="1" id="KW-0732">Signal</keyword>
<proteinExistence type="predicted"/>
<sequence>MKKLAFLFLFFIVITGNLSAQNAQWAKVFGHEQIGQKSNRMNIETDKHSLIFAGLFVNTIKFGNQTFTSTYLSSNDPHNGFLVKTDHSGNVQWAKHLIGDYVGHVVAKLDGNENIVVTGTYTFNLSIDNKTITTPEYGAAFLAKFTPAGNLLWLRNLTNFPKEIFNPDMAIDKSGNILLTGGYRNTAFLHKLDPKGKTIFTTNVVTDVYTPSSPLPPRLYSISVAISPIGEIFVAPHYQLSTGQILRKASKYSPTGTQIWLKNIVHPQNTMIDERFNITADEHGNAYICGAFNSSVTFGTHNLSYINQINYIGRCFIAKINGTGNWIWAKEIPGGYNPFNYTIKIQPNNRLSIAGTFEGQIRLSSVWLGMTGSLSDRNTFVAHFDTAGVSVNAFLLDVPLNSYTQNLHDISVDPKGHVYLSGRFGATMNFRNIPLNSIGPNPSLSFFLGKILDNGNALSGTMFLDLNKNGLKDSTEIPYENGIIEIPNSQLYLSTTPKGIYNAYFPSGTFLIKGIKAAPHYTFNPQNHSVTFTGSGQTQIKDFALQPIPNRDDVKISVTNITPTRPGFIMKYRITYENVGTTTISDSINLNYDNQYLTYISASVTPLLHNLGKLAWVYQPLAPLEKRHIDVQFTVASTTPLNTQLMAHAIANPVTDYINWNNQDTLHHLVTGSFDPNDKQVSRSWLTPQLVADSTLLNYVIRFQNTGNDTAFTVIVRDSISDKLHMPSFELLSASHPYTFRLLENGMAEWRFDNILLPDSNRNEPASHGFIRYRMQPKNNLVLGDEIKSRAAIYFDYNAPVLTNYAVTRISLTNGIKERSTNIEGFKLYPNPAKNYVMIYAAFKNNASATVSLENLLGQTLSKLNLPANNQVYYQLPLNELPKGMYLVKLQTETGMQTQRLVIQ</sequence>
<dbReference type="PANTHER" id="PTHR35580">
    <property type="entry name" value="CELL SURFACE GLYCOPROTEIN (S-LAYER PROTEIN)-LIKE PROTEIN"/>
    <property type="match status" value="1"/>
</dbReference>
<evidence type="ECO:0000256" key="1">
    <source>
        <dbReference type="SAM" id="SignalP"/>
    </source>
</evidence>
<dbReference type="NCBIfam" id="TIGR04183">
    <property type="entry name" value="Por_Secre_tail"/>
    <property type="match status" value="1"/>
</dbReference>
<name>A0ABS1C1V3_9BACT</name>